<dbReference type="InterPro" id="IPR013983">
    <property type="entry name" value="Ald_Fedxn_OxRdtase_N"/>
</dbReference>
<evidence type="ECO:0000256" key="4">
    <source>
        <dbReference type="ARBA" id="ARBA00022723"/>
    </source>
</evidence>
<evidence type="ECO:0000256" key="2">
    <source>
        <dbReference type="ARBA" id="ARBA00011032"/>
    </source>
</evidence>
<dbReference type="GO" id="GO:0051539">
    <property type="term" value="F:4 iron, 4 sulfur cluster binding"/>
    <property type="evidence" value="ECO:0007669"/>
    <property type="project" value="UniProtKB-KW"/>
</dbReference>
<accession>X1TFV0</accession>
<dbReference type="GO" id="GO:0009055">
    <property type="term" value="F:electron transfer activity"/>
    <property type="evidence" value="ECO:0007669"/>
    <property type="project" value="InterPro"/>
</dbReference>
<dbReference type="InterPro" id="IPR001203">
    <property type="entry name" value="OxRdtase_Ald_Fedxn_C"/>
</dbReference>
<name>X1TFV0_9ZZZZ</name>
<evidence type="ECO:0008006" key="10">
    <source>
        <dbReference type="Google" id="ProtNLM"/>
    </source>
</evidence>
<protein>
    <recommendedName>
        <fullName evidence="10">Aldehyde ferredoxin oxidoreductase N-terminal domain-containing protein</fullName>
    </recommendedName>
</protein>
<evidence type="ECO:0000256" key="5">
    <source>
        <dbReference type="ARBA" id="ARBA00023004"/>
    </source>
</evidence>
<dbReference type="EMBL" id="BARW01030257">
    <property type="protein sequence ID" value="GAJ04144.1"/>
    <property type="molecule type" value="Genomic_DNA"/>
</dbReference>
<comment type="caution">
    <text evidence="9">The sequence shown here is derived from an EMBL/GenBank/DDBJ whole genome shotgun (WGS) entry which is preliminary data.</text>
</comment>
<dbReference type="SUPFAM" id="SSF48310">
    <property type="entry name" value="Aldehyde ferredoxin oxidoreductase, C-terminal domains"/>
    <property type="match status" value="1"/>
</dbReference>
<proteinExistence type="inferred from homology"/>
<dbReference type="Pfam" id="PF01314">
    <property type="entry name" value="AFOR_C"/>
    <property type="match status" value="1"/>
</dbReference>
<dbReference type="SUPFAM" id="SSF56228">
    <property type="entry name" value="Aldehyde ferredoxin oxidoreductase, N-terminal domain"/>
    <property type="match status" value="1"/>
</dbReference>
<comment type="cofactor">
    <cofactor evidence="1">
        <name>[4Fe-4S] cluster</name>
        <dbReference type="ChEBI" id="CHEBI:49883"/>
    </cofactor>
</comment>
<keyword evidence="6" id="KW-0411">Iron-sulfur</keyword>
<dbReference type="GO" id="GO:0016625">
    <property type="term" value="F:oxidoreductase activity, acting on the aldehyde or oxo group of donors, iron-sulfur protein as acceptor"/>
    <property type="evidence" value="ECO:0007669"/>
    <property type="project" value="InterPro"/>
</dbReference>
<dbReference type="Gene3D" id="1.10.569.10">
    <property type="entry name" value="Aldehyde Ferredoxin Oxidoreductase Protein, subunit A, domain 2"/>
    <property type="match status" value="1"/>
</dbReference>
<evidence type="ECO:0000313" key="9">
    <source>
        <dbReference type="EMBL" id="GAJ04144.1"/>
    </source>
</evidence>
<evidence type="ECO:0000259" key="7">
    <source>
        <dbReference type="Pfam" id="PF01314"/>
    </source>
</evidence>
<reference evidence="9" key="1">
    <citation type="journal article" date="2014" name="Front. Microbiol.">
        <title>High frequency of phylogenetically diverse reductive dehalogenase-homologous genes in deep subseafloor sedimentary metagenomes.</title>
        <authorList>
            <person name="Kawai M."/>
            <person name="Futagami T."/>
            <person name="Toyoda A."/>
            <person name="Takaki Y."/>
            <person name="Nishi S."/>
            <person name="Hori S."/>
            <person name="Arai W."/>
            <person name="Tsubouchi T."/>
            <person name="Morono Y."/>
            <person name="Uchiyama I."/>
            <person name="Ito T."/>
            <person name="Fujiyama A."/>
            <person name="Inagaki F."/>
            <person name="Takami H."/>
        </authorList>
    </citation>
    <scope>NUCLEOTIDE SEQUENCE</scope>
    <source>
        <strain evidence="9">Expedition CK06-06</strain>
    </source>
</reference>
<dbReference type="InterPro" id="IPR036503">
    <property type="entry name" value="Ald_Fedxn_OxRdtase_N_sf"/>
</dbReference>
<feature type="non-terminal residue" evidence="9">
    <location>
        <position position="1"/>
    </location>
</feature>
<dbReference type="Gene3D" id="3.60.9.10">
    <property type="entry name" value="Aldehyde ferredoxin oxidoreductase, N-terminal domain"/>
    <property type="match status" value="1"/>
</dbReference>
<dbReference type="PANTHER" id="PTHR30038:SF0">
    <property type="entry name" value="TUNGSTEN-CONTAINING ALDEHYDE FERREDOXIN OXIDOREDUCTASE"/>
    <property type="match status" value="1"/>
</dbReference>
<dbReference type="GO" id="GO:0046872">
    <property type="term" value="F:metal ion binding"/>
    <property type="evidence" value="ECO:0007669"/>
    <property type="project" value="UniProtKB-KW"/>
</dbReference>
<organism evidence="9">
    <name type="scientific">marine sediment metagenome</name>
    <dbReference type="NCBI Taxonomy" id="412755"/>
    <lineage>
        <taxon>unclassified sequences</taxon>
        <taxon>metagenomes</taxon>
        <taxon>ecological metagenomes</taxon>
    </lineage>
</organism>
<dbReference type="InterPro" id="IPR051919">
    <property type="entry name" value="W-dependent_AOR"/>
</dbReference>
<dbReference type="Pfam" id="PF02730">
    <property type="entry name" value="AFOR_N"/>
    <property type="match status" value="1"/>
</dbReference>
<feature type="domain" description="Aldehyde ferredoxin oxidoreductase N-terminal" evidence="8">
    <location>
        <begin position="8"/>
        <end position="53"/>
    </location>
</feature>
<evidence type="ECO:0000256" key="1">
    <source>
        <dbReference type="ARBA" id="ARBA00001966"/>
    </source>
</evidence>
<keyword evidence="4" id="KW-0479">Metal-binding</keyword>
<evidence type="ECO:0000256" key="6">
    <source>
        <dbReference type="ARBA" id="ARBA00023014"/>
    </source>
</evidence>
<keyword evidence="3" id="KW-0004">4Fe-4S</keyword>
<comment type="similarity">
    <text evidence="2">Belongs to the AOR/FOR family.</text>
</comment>
<evidence type="ECO:0000256" key="3">
    <source>
        <dbReference type="ARBA" id="ARBA00022485"/>
    </source>
</evidence>
<feature type="domain" description="Aldehyde ferredoxin oxidoreductase C-terminal" evidence="7">
    <location>
        <begin position="90"/>
        <end position="225"/>
    </location>
</feature>
<keyword evidence="5" id="KW-0408">Iron</keyword>
<dbReference type="InterPro" id="IPR036021">
    <property type="entry name" value="Tungsten_al_ferr_oxy-like_C"/>
</dbReference>
<dbReference type="InterPro" id="IPR013984">
    <property type="entry name" value="Ald_Fedxn_OxRdtase_dom2"/>
</dbReference>
<sequence>DELGVATRVMTIGPAGENRVTFATLLADDNASGSGGFGAVMGSKKLKAIAVSGRASLTPAFPDELRSLSDKLRGLKKNVNYEVSQAQPGLIARRKACYGCIAGCSRHLLEASDGRKSKYLCQNSVFYEERADHYYGRRSEGAFVANWLCDEYGLDTSAVEAFILWLSRCHEAEIVTDASVGLPLSRMGSLEFIESLVKKISLRQDFGEILASGISNAADFLGQRSRTLFGDTIHASGTVVGYCPRLYIV</sequence>
<dbReference type="AlphaFoldDB" id="X1TFV0"/>
<gene>
    <name evidence="9" type="ORF">S12H4_48414</name>
</gene>
<feature type="non-terminal residue" evidence="9">
    <location>
        <position position="249"/>
    </location>
</feature>
<evidence type="ECO:0000259" key="8">
    <source>
        <dbReference type="Pfam" id="PF02730"/>
    </source>
</evidence>
<dbReference type="PANTHER" id="PTHR30038">
    <property type="entry name" value="ALDEHYDE FERREDOXIN OXIDOREDUCTASE"/>
    <property type="match status" value="1"/>
</dbReference>